<dbReference type="Proteomes" id="UP000027093">
    <property type="component" value="Chromosome"/>
</dbReference>
<evidence type="ECO:0000256" key="11">
    <source>
        <dbReference type="ARBA" id="ARBA00022741"/>
    </source>
</evidence>
<protein>
    <recommendedName>
        <fullName evidence="5 16">ATP phosphoribosyltransferase</fullName>
        <ecNumber evidence="4 16">2.4.2.17</ecNumber>
    </recommendedName>
</protein>
<dbReference type="NCBIfam" id="TIGR03455">
    <property type="entry name" value="HisG_C-term"/>
    <property type="match status" value="1"/>
</dbReference>
<keyword evidence="8 19" id="KW-0328">Glycosyltransferase</keyword>
<dbReference type="Pfam" id="PF08029">
    <property type="entry name" value="HisG_C"/>
    <property type="match status" value="1"/>
</dbReference>
<feature type="domain" description="ATP phosphoribosyltransferase catalytic" evidence="17">
    <location>
        <begin position="54"/>
        <end position="239"/>
    </location>
</feature>
<evidence type="ECO:0000256" key="10">
    <source>
        <dbReference type="ARBA" id="ARBA00022723"/>
    </source>
</evidence>
<proteinExistence type="predicted"/>
<dbReference type="InterPro" id="IPR011322">
    <property type="entry name" value="N-reg_PII-like_a/b"/>
</dbReference>
<dbReference type="GO" id="GO:0005737">
    <property type="term" value="C:cytoplasm"/>
    <property type="evidence" value="ECO:0007669"/>
    <property type="project" value="UniProtKB-SubCell"/>
</dbReference>
<dbReference type="Gene3D" id="3.30.70.120">
    <property type="match status" value="1"/>
</dbReference>
<dbReference type="AlphaFoldDB" id="A0A060HMB2"/>
<dbReference type="GO" id="GO:0005524">
    <property type="term" value="F:ATP binding"/>
    <property type="evidence" value="ECO:0007669"/>
    <property type="project" value="UniProtKB-KW"/>
</dbReference>
<comment type="subcellular location">
    <subcellularLocation>
        <location evidence="2">Cytoplasm</location>
    </subcellularLocation>
</comment>
<dbReference type="SUPFAM" id="SSF53850">
    <property type="entry name" value="Periplasmic binding protein-like II"/>
    <property type="match status" value="1"/>
</dbReference>
<dbReference type="GO" id="GO:0003879">
    <property type="term" value="F:ATP phosphoribosyltransferase activity"/>
    <property type="evidence" value="ECO:0007669"/>
    <property type="project" value="UniProtKB-UniRule"/>
</dbReference>
<evidence type="ECO:0000256" key="3">
    <source>
        <dbReference type="ARBA" id="ARBA00004667"/>
    </source>
</evidence>
<feature type="domain" description="Histidine biosynthesis HisG C-terminal" evidence="18">
    <location>
        <begin position="246"/>
        <end position="312"/>
    </location>
</feature>
<gene>
    <name evidence="19" type="primary">hisG</name>
    <name evidence="19" type="ORF">NVIE_023580</name>
</gene>
<evidence type="ECO:0000256" key="6">
    <source>
        <dbReference type="ARBA" id="ARBA00022490"/>
    </source>
</evidence>
<dbReference type="InterPro" id="IPR013820">
    <property type="entry name" value="ATP_PRibTrfase_cat"/>
</dbReference>
<keyword evidence="12" id="KW-0067">ATP-binding</keyword>
<dbReference type="EC" id="2.4.2.17" evidence="4 16"/>
<dbReference type="KEGG" id="nvn:NVIE_023580"/>
<dbReference type="Gene3D" id="3.40.190.10">
    <property type="entry name" value="Periplasmic binding protein-like II"/>
    <property type="match status" value="2"/>
</dbReference>
<dbReference type="STRING" id="926571.NVIE_023580"/>
<keyword evidence="6" id="KW-0963">Cytoplasm</keyword>
<keyword evidence="7" id="KW-0028">Amino-acid biosynthesis</keyword>
<evidence type="ECO:0000256" key="4">
    <source>
        <dbReference type="ARBA" id="ARBA00011946"/>
    </source>
</evidence>
<evidence type="ECO:0000256" key="8">
    <source>
        <dbReference type="ARBA" id="ARBA00022676"/>
    </source>
</evidence>
<evidence type="ECO:0000256" key="2">
    <source>
        <dbReference type="ARBA" id="ARBA00004496"/>
    </source>
</evidence>
<evidence type="ECO:0000256" key="13">
    <source>
        <dbReference type="ARBA" id="ARBA00022842"/>
    </source>
</evidence>
<evidence type="ECO:0000256" key="15">
    <source>
        <dbReference type="ARBA" id="ARBA00024861"/>
    </source>
</evidence>
<keyword evidence="14" id="KW-0368">Histidine biosynthesis</keyword>
<dbReference type="InterPro" id="IPR015867">
    <property type="entry name" value="N-reg_PII/ATP_PRibTrfase_C"/>
</dbReference>
<dbReference type="UniPathway" id="UPA00031">
    <property type="reaction ID" value="UER00006"/>
</dbReference>
<dbReference type="PANTHER" id="PTHR21403:SF10">
    <property type="entry name" value="ATP PHOSPHORIBOSYLTRANSFERASE"/>
    <property type="match status" value="1"/>
</dbReference>
<dbReference type="InterPro" id="IPR001348">
    <property type="entry name" value="ATP_PRibTrfase_HisG"/>
</dbReference>
<evidence type="ECO:0000259" key="17">
    <source>
        <dbReference type="Pfam" id="PF01634"/>
    </source>
</evidence>
<comment type="catalytic activity">
    <reaction evidence="1">
        <text>1-(5-phospho-beta-D-ribosyl)-ATP + diphosphate = 5-phospho-alpha-D-ribose 1-diphosphate + ATP</text>
        <dbReference type="Rhea" id="RHEA:18473"/>
        <dbReference type="ChEBI" id="CHEBI:30616"/>
        <dbReference type="ChEBI" id="CHEBI:33019"/>
        <dbReference type="ChEBI" id="CHEBI:58017"/>
        <dbReference type="ChEBI" id="CHEBI:73183"/>
        <dbReference type="EC" id="2.4.2.17"/>
    </reaction>
</comment>
<keyword evidence="10" id="KW-0479">Metal-binding</keyword>
<sequence length="329" mass="36958">MHSHMPTVKFAVPKGSIEEVTFKLLEQAYQSVSGRGRTYRVRLSDPEIEAKILRPQEIPTYVQEGFYDVGITGRDWIKEAKADVEVLLDLEIGRVKQVIAVPSSFPYGSLDEMVSDFAKKNKTLRFSSEYLTTTSAYIKSTKAYKKAYGDADPMIVTPWLRVGDNKKVEIFLSFGATEAKPPEDVDAIFDITETGTTLVQNNLKIIDTVATSTAVLVANKKALKDEKKREKIADMVVLLRGVVDGRKKLHIFVNVKKENLDKLLKSLPALKRPTISPLSEEGWFGVNTVIDKEEFIRIVPKMRKLAQGLVVLEPRQILPLEEVNLDGYS</sequence>
<keyword evidence="9 19" id="KW-0808">Transferase</keyword>
<reference evidence="19 20" key="1">
    <citation type="journal article" date="2014" name="Int. J. Syst. Evol. Microbiol.">
        <title>Nitrososphaera viennensis gen. nov., sp. nov., an aerobic and mesophilic, ammonia-oxidizing archaeon from soil and a member of the archaeal phylum Thaumarchaeota.</title>
        <authorList>
            <person name="Stieglmeier M."/>
            <person name="Klingl A."/>
            <person name="Alves R.J."/>
            <person name="Rittmann S.K."/>
            <person name="Melcher M."/>
            <person name="Leisch N."/>
            <person name="Schleper C."/>
        </authorList>
    </citation>
    <scope>NUCLEOTIDE SEQUENCE [LARGE SCALE GENOMIC DNA]</scope>
    <source>
        <strain evidence="19">EN76</strain>
    </source>
</reference>
<evidence type="ECO:0000256" key="1">
    <source>
        <dbReference type="ARBA" id="ARBA00000915"/>
    </source>
</evidence>
<evidence type="ECO:0000256" key="5">
    <source>
        <dbReference type="ARBA" id="ARBA00020998"/>
    </source>
</evidence>
<evidence type="ECO:0000256" key="7">
    <source>
        <dbReference type="ARBA" id="ARBA00022605"/>
    </source>
</evidence>
<dbReference type="HOGENOM" id="CLU_038115_1_1_2"/>
<keyword evidence="20" id="KW-1185">Reference proteome</keyword>
<keyword evidence="13" id="KW-0460">Magnesium</keyword>
<evidence type="ECO:0000256" key="14">
    <source>
        <dbReference type="ARBA" id="ARBA00023102"/>
    </source>
</evidence>
<evidence type="ECO:0000256" key="16">
    <source>
        <dbReference type="NCBIfam" id="TIGR00070"/>
    </source>
</evidence>
<comment type="function">
    <text evidence="15">Catalyzes the condensation of ATP and 5-phosphoribose 1-diphosphate to form N'-(5'-phosphoribosyl)-ATP (PR-ATP). Has a crucial role in the pathway because the rate of histidine biosynthesis seems to be controlled primarily by regulation of HisG enzymatic activity.</text>
</comment>
<evidence type="ECO:0000256" key="9">
    <source>
        <dbReference type="ARBA" id="ARBA00022679"/>
    </source>
</evidence>
<dbReference type="GO" id="GO:0000105">
    <property type="term" value="P:L-histidine biosynthetic process"/>
    <property type="evidence" value="ECO:0007669"/>
    <property type="project" value="UniProtKB-UniRule"/>
</dbReference>
<dbReference type="Pfam" id="PF01634">
    <property type="entry name" value="HisG"/>
    <property type="match status" value="1"/>
</dbReference>
<evidence type="ECO:0000313" key="20">
    <source>
        <dbReference type="Proteomes" id="UP000027093"/>
    </source>
</evidence>
<name>A0A060HMB2_9ARCH</name>
<dbReference type="SUPFAM" id="SSF54913">
    <property type="entry name" value="GlnB-like"/>
    <property type="match status" value="1"/>
</dbReference>
<evidence type="ECO:0000259" key="18">
    <source>
        <dbReference type="Pfam" id="PF08029"/>
    </source>
</evidence>
<dbReference type="PANTHER" id="PTHR21403">
    <property type="entry name" value="ATP PHOSPHORIBOSYLTRANSFERASE ATP-PRTASE"/>
    <property type="match status" value="1"/>
</dbReference>
<comment type="pathway">
    <text evidence="3">Amino-acid biosynthesis; L-histidine biosynthesis; L-histidine from 5-phospho-alpha-D-ribose 1-diphosphate: step 1/9.</text>
</comment>
<dbReference type="EMBL" id="CP007536">
    <property type="protein sequence ID" value="AIC16618.1"/>
    <property type="molecule type" value="Genomic_DNA"/>
</dbReference>
<evidence type="ECO:0000256" key="12">
    <source>
        <dbReference type="ARBA" id="ARBA00022840"/>
    </source>
</evidence>
<evidence type="ECO:0000313" key="19">
    <source>
        <dbReference type="EMBL" id="AIC16618.1"/>
    </source>
</evidence>
<dbReference type="InterPro" id="IPR013115">
    <property type="entry name" value="HisG_C"/>
</dbReference>
<dbReference type="GO" id="GO:0000287">
    <property type="term" value="F:magnesium ion binding"/>
    <property type="evidence" value="ECO:0007669"/>
    <property type="project" value="InterPro"/>
</dbReference>
<keyword evidence="11" id="KW-0547">Nucleotide-binding</keyword>
<accession>A0A060HMB2</accession>
<organism evidence="19 20">
    <name type="scientific">Nitrososphaera viennensis EN76</name>
    <dbReference type="NCBI Taxonomy" id="926571"/>
    <lineage>
        <taxon>Archaea</taxon>
        <taxon>Nitrososphaerota</taxon>
        <taxon>Nitrososphaeria</taxon>
        <taxon>Nitrososphaerales</taxon>
        <taxon>Nitrososphaeraceae</taxon>
        <taxon>Nitrososphaera</taxon>
    </lineage>
</organism>
<dbReference type="NCBIfam" id="TIGR00070">
    <property type="entry name" value="hisG"/>
    <property type="match status" value="1"/>
</dbReference>